<dbReference type="RefSeq" id="WP_122905000.1">
    <property type="nucleotide sequence ID" value="NZ_RHHS01000028.1"/>
</dbReference>
<evidence type="ECO:0000313" key="1">
    <source>
        <dbReference type="EMBL" id="RNB56536.1"/>
    </source>
</evidence>
<dbReference type="Gene3D" id="1.10.10.10">
    <property type="entry name" value="Winged helix-like DNA-binding domain superfamily/Winged helix DNA-binding domain"/>
    <property type="match status" value="1"/>
</dbReference>
<dbReference type="EMBL" id="RHHS01000028">
    <property type="protein sequence ID" value="RNB56536.1"/>
    <property type="molecule type" value="Genomic_DNA"/>
</dbReference>
<name>A0A3M8AZA1_9BACL</name>
<dbReference type="AlphaFoldDB" id="A0A3M8AZA1"/>
<dbReference type="SUPFAM" id="SSF46785">
    <property type="entry name" value="Winged helix' DNA-binding domain"/>
    <property type="match status" value="1"/>
</dbReference>
<protein>
    <recommendedName>
        <fullName evidence="3">YjcQ protein</fullName>
    </recommendedName>
</protein>
<reference evidence="1 2" key="1">
    <citation type="submission" date="2018-10" db="EMBL/GenBank/DDBJ databases">
        <title>Phylogenomics of Brevibacillus.</title>
        <authorList>
            <person name="Dunlap C."/>
        </authorList>
    </citation>
    <scope>NUCLEOTIDE SEQUENCE [LARGE SCALE GENOMIC DNA]</scope>
    <source>
        <strain evidence="1 2">DSM 100115</strain>
    </source>
</reference>
<dbReference type="Proteomes" id="UP000268829">
    <property type="component" value="Unassembled WGS sequence"/>
</dbReference>
<organism evidence="1 2">
    <name type="scientific">Brevibacillus gelatini</name>
    <dbReference type="NCBI Taxonomy" id="1655277"/>
    <lineage>
        <taxon>Bacteria</taxon>
        <taxon>Bacillati</taxon>
        <taxon>Bacillota</taxon>
        <taxon>Bacilli</taxon>
        <taxon>Bacillales</taxon>
        <taxon>Paenibacillaceae</taxon>
        <taxon>Brevibacillus</taxon>
    </lineage>
</organism>
<keyword evidence="2" id="KW-1185">Reference proteome</keyword>
<dbReference type="InterPro" id="IPR036390">
    <property type="entry name" value="WH_DNA-bd_sf"/>
</dbReference>
<evidence type="ECO:0008006" key="3">
    <source>
        <dbReference type="Google" id="ProtNLM"/>
    </source>
</evidence>
<dbReference type="OrthoDB" id="2085166at2"/>
<evidence type="ECO:0000313" key="2">
    <source>
        <dbReference type="Proteomes" id="UP000268829"/>
    </source>
</evidence>
<sequence length="95" mass="11038">MNKVKLRYAILKEIYNGNTTLTEADLCVGREEFDEAVNFLSREGYLTGIIWADDRPHLPKIGLVLTEKGEKYLEENSVLAKTYKGLKEIREWIKF</sequence>
<proteinExistence type="predicted"/>
<dbReference type="Pfam" id="PF09639">
    <property type="entry name" value="YjcQ"/>
    <property type="match status" value="1"/>
</dbReference>
<dbReference type="InterPro" id="IPR018597">
    <property type="entry name" value="Phage_Tuc2009_YjcQ"/>
</dbReference>
<accession>A0A3M8AZA1</accession>
<dbReference type="InterPro" id="IPR036388">
    <property type="entry name" value="WH-like_DNA-bd_sf"/>
</dbReference>
<gene>
    <name evidence="1" type="ORF">EDM57_12065</name>
</gene>
<comment type="caution">
    <text evidence="1">The sequence shown here is derived from an EMBL/GenBank/DDBJ whole genome shotgun (WGS) entry which is preliminary data.</text>
</comment>